<keyword evidence="2" id="KW-0488">Methylation</keyword>
<dbReference type="GO" id="GO:0005737">
    <property type="term" value="C:cytoplasm"/>
    <property type="evidence" value="ECO:0007669"/>
    <property type="project" value="UniProtKB-ARBA"/>
</dbReference>
<evidence type="ECO:0000256" key="1">
    <source>
        <dbReference type="ARBA" id="ARBA00010835"/>
    </source>
</evidence>
<dbReference type="Gene3D" id="3.30.70.1660">
    <property type="match status" value="1"/>
</dbReference>
<dbReference type="AlphaFoldDB" id="A0A812MHN6"/>
<dbReference type="Pfam" id="PF03462">
    <property type="entry name" value="PCRF"/>
    <property type="match status" value="1"/>
</dbReference>
<dbReference type="InterPro" id="IPR005139">
    <property type="entry name" value="PCRF"/>
</dbReference>
<evidence type="ECO:0000259" key="5">
    <source>
        <dbReference type="SMART" id="SM00937"/>
    </source>
</evidence>
<dbReference type="Proteomes" id="UP000604046">
    <property type="component" value="Unassembled WGS sequence"/>
</dbReference>
<dbReference type="InterPro" id="IPR045853">
    <property type="entry name" value="Pep_chain_release_fac_I_sf"/>
</dbReference>
<sequence>MLCTTIGDVGRWSTLPQSLRSQEEQMQLDWGKFVAECMCEEAAIFTRELFEMYERFADARGWQFEVDTMNEGVGGGILFASVRVSGGSGEETAPYGWLRHESGVHRVQRVPSTERKGRMQTSSTAVVILPVAEKEDVDFAAGDVRIEISKKSSGPGGQSVNAAHQAVRAIHIPTGLSVLSTSSQSQYENRVRAVDMLRTKLLDKQLSARAEFERTERKDQRGTGDRSEKIRTYNFQRDEVVDHRLPKDAGGGGHGATDVVFAEGLEAILVFHRQHRRRSYLDQAVSAMELELVQKQKQ</sequence>
<evidence type="ECO:0000256" key="3">
    <source>
        <dbReference type="ARBA" id="ARBA00022917"/>
    </source>
</evidence>
<keyword evidence="7" id="KW-1185">Reference proteome</keyword>
<dbReference type="SMART" id="SM00937">
    <property type="entry name" value="PCRF"/>
    <property type="match status" value="1"/>
</dbReference>
<name>A0A812MHN6_9DINO</name>
<organism evidence="6 7">
    <name type="scientific">Symbiodinium natans</name>
    <dbReference type="NCBI Taxonomy" id="878477"/>
    <lineage>
        <taxon>Eukaryota</taxon>
        <taxon>Sar</taxon>
        <taxon>Alveolata</taxon>
        <taxon>Dinophyceae</taxon>
        <taxon>Suessiales</taxon>
        <taxon>Symbiodiniaceae</taxon>
        <taxon>Symbiodinium</taxon>
    </lineage>
</organism>
<dbReference type="Gene3D" id="3.30.160.20">
    <property type="match status" value="1"/>
</dbReference>
<feature type="region of interest" description="Disordered" evidence="4">
    <location>
        <begin position="212"/>
        <end position="231"/>
    </location>
</feature>
<dbReference type="OrthoDB" id="2019491at2759"/>
<feature type="domain" description="Peptide chain release factor" evidence="5">
    <location>
        <begin position="14"/>
        <end position="101"/>
    </location>
</feature>
<dbReference type="PANTHER" id="PTHR43804">
    <property type="entry name" value="LD18447P"/>
    <property type="match status" value="1"/>
</dbReference>
<gene>
    <name evidence="6" type="primary">prfA</name>
    <name evidence="6" type="ORF">SNAT2548_LOCUS13454</name>
</gene>
<dbReference type="InterPro" id="IPR050057">
    <property type="entry name" value="Prokaryotic/Mito_RF"/>
</dbReference>
<proteinExistence type="inferred from homology"/>
<dbReference type="InterPro" id="IPR000352">
    <property type="entry name" value="Pep_chain_release_fac_I"/>
</dbReference>
<dbReference type="SUPFAM" id="SSF75620">
    <property type="entry name" value="Release factor"/>
    <property type="match status" value="1"/>
</dbReference>
<comment type="similarity">
    <text evidence="1">Belongs to the prokaryotic/mitochondrial release factor family.</text>
</comment>
<dbReference type="Pfam" id="PF00472">
    <property type="entry name" value="RF-1"/>
    <property type="match status" value="1"/>
</dbReference>
<accession>A0A812MHN6</accession>
<protein>
    <submittedName>
        <fullName evidence="6">PrfA protein</fullName>
    </submittedName>
</protein>
<evidence type="ECO:0000313" key="6">
    <source>
        <dbReference type="EMBL" id="CAE7258527.1"/>
    </source>
</evidence>
<dbReference type="PANTHER" id="PTHR43804:SF7">
    <property type="entry name" value="LD18447P"/>
    <property type="match status" value="1"/>
</dbReference>
<evidence type="ECO:0000256" key="4">
    <source>
        <dbReference type="SAM" id="MobiDB-lite"/>
    </source>
</evidence>
<evidence type="ECO:0000313" key="7">
    <source>
        <dbReference type="Proteomes" id="UP000604046"/>
    </source>
</evidence>
<comment type="caution">
    <text evidence="6">The sequence shown here is derived from an EMBL/GenBank/DDBJ whole genome shotgun (WGS) entry which is preliminary data.</text>
</comment>
<reference evidence="6" key="1">
    <citation type="submission" date="2021-02" db="EMBL/GenBank/DDBJ databases">
        <authorList>
            <person name="Dougan E. K."/>
            <person name="Rhodes N."/>
            <person name="Thang M."/>
            <person name="Chan C."/>
        </authorList>
    </citation>
    <scope>NUCLEOTIDE SEQUENCE</scope>
</reference>
<keyword evidence="3" id="KW-0648">Protein biosynthesis</keyword>
<dbReference type="GO" id="GO:0003747">
    <property type="term" value="F:translation release factor activity"/>
    <property type="evidence" value="ECO:0007669"/>
    <property type="project" value="InterPro"/>
</dbReference>
<dbReference type="EMBL" id="CAJNDS010001413">
    <property type="protein sequence ID" value="CAE7258527.1"/>
    <property type="molecule type" value="Genomic_DNA"/>
</dbReference>
<evidence type="ECO:0000256" key="2">
    <source>
        <dbReference type="ARBA" id="ARBA00022481"/>
    </source>
</evidence>